<dbReference type="EMBL" id="AKGD01000004">
    <property type="protein sequence ID" value="EIT67841.1"/>
    <property type="molecule type" value="Genomic_DNA"/>
</dbReference>
<sequence>MTRTAQKLDQKSRWAESVKRYKGWNKAAVALANKHASISMN</sequence>
<evidence type="ECO:0000313" key="1">
    <source>
        <dbReference type="EMBL" id="EIT67841.1"/>
    </source>
</evidence>
<dbReference type="Proteomes" id="UP000003704">
    <property type="component" value="Unassembled WGS sequence"/>
</dbReference>
<organism evidence="1 2">
    <name type="scientific">Hydrocarboniphaga effusa AP103</name>
    <dbReference type="NCBI Taxonomy" id="1172194"/>
    <lineage>
        <taxon>Bacteria</taxon>
        <taxon>Pseudomonadati</taxon>
        <taxon>Pseudomonadota</taxon>
        <taxon>Gammaproteobacteria</taxon>
        <taxon>Nevskiales</taxon>
        <taxon>Nevskiaceae</taxon>
        <taxon>Hydrocarboniphaga</taxon>
    </lineage>
</organism>
<proteinExistence type="predicted"/>
<name>I8HWV6_9GAMM</name>
<protein>
    <submittedName>
        <fullName evidence="1">Uncharacterized protein</fullName>
    </submittedName>
</protein>
<accession>I8HWV6</accession>
<reference evidence="1 2" key="1">
    <citation type="journal article" date="2012" name="J. Bacteriol.">
        <title>Genome Sequence of n-Alkane-Degrading Hydrocarboniphaga effusa Strain AP103T (ATCC BAA-332T).</title>
        <authorList>
            <person name="Chang H.K."/>
            <person name="Zylstra G.J."/>
            <person name="Chae J.C."/>
        </authorList>
    </citation>
    <scope>NUCLEOTIDE SEQUENCE [LARGE SCALE GENOMIC DNA]</scope>
    <source>
        <strain evidence="1 2">AP103</strain>
    </source>
</reference>
<evidence type="ECO:0000313" key="2">
    <source>
        <dbReference type="Proteomes" id="UP000003704"/>
    </source>
</evidence>
<gene>
    <name evidence="1" type="ORF">WQQ_42760</name>
</gene>
<dbReference type="AlphaFoldDB" id="I8HWV6"/>
<comment type="caution">
    <text evidence="1">The sequence shown here is derived from an EMBL/GenBank/DDBJ whole genome shotgun (WGS) entry which is preliminary data.</text>
</comment>
<keyword evidence="2" id="KW-1185">Reference proteome</keyword>